<comment type="similarity">
    <text evidence="3">Belongs to the Nudix hydrolase family.</text>
</comment>
<dbReference type="PROSITE" id="PS51462">
    <property type="entry name" value="NUDIX"/>
    <property type="match status" value="1"/>
</dbReference>
<dbReference type="PANTHER" id="PTHR43046">
    <property type="entry name" value="GDP-MANNOSE MANNOSYL HYDROLASE"/>
    <property type="match status" value="1"/>
</dbReference>
<dbReference type="Gene3D" id="3.90.79.10">
    <property type="entry name" value="Nucleoside Triphosphate Pyrophosphohydrolase"/>
    <property type="match status" value="1"/>
</dbReference>
<evidence type="ECO:0000256" key="1">
    <source>
        <dbReference type="ARBA" id="ARBA00001946"/>
    </source>
</evidence>
<accession>A0A1C9U4H2</accession>
<keyword evidence="2 3" id="KW-0378">Hydrolase</keyword>
<dbReference type="InterPro" id="IPR015797">
    <property type="entry name" value="NUDIX_hydrolase-like_dom_sf"/>
</dbReference>
<protein>
    <submittedName>
        <fullName evidence="5">DNA mismatch repair protein MutT</fullName>
    </submittedName>
</protein>
<dbReference type="PRINTS" id="PR00502">
    <property type="entry name" value="NUDIXFAMILY"/>
</dbReference>
<organism evidence="5">
    <name type="scientific">uncultured bacterium pAX1</name>
    <dbReference type="NCBI Taxonomy" id="1781156"/>
    <lineage>
        <taxon>Bacteria</taxon>
        <taxon>environmental samples</taxon>
    </lineage>
</organism>
<dbReference type="GO" id="GO:0016787">
    <property type="term" value="F:hydrolase activity"/>
    <property type="evidence" value="ECO:0007669"/>
    <property type="project" value="UniProtKB-KW"/>
</dbReference>
<dbReference type="InterPro" id="IPR000086">
    <property type="entry name" value="NUDIX_hydrolase_dom"/>
</dbReference>
<evidence type="ECO:0000256" key="3">
    <source>
        <dbReference type="RuleBase" id="RU003476"/>
    </source>
</evidence>
<dbReference type="AlphaFoldDB" id="A0A1C9U4H2"/>
<evidence type="ECO:0000313" key="5">
    <source>
        <dbReference type="EMBL" id="AOR51037.1"/>
    </source>
</evidence>
<dbReference type="Pfam" id="PF00293">
    <property type="entry name" value="NUDIX"/>
    <property type="match status" value="1"/>
</dbReference>
<dbReference type="InterPro" id="IPR020084">
    <property type="entry name" value="NUDIX_hydrolase_CS"/>
</dbReference>
<comment type="cofactor">
    <cofactor evidence="1">
        <name>Mg(2+)</name>
        <dbReference type="ChEBI" id="CHEBI:18420"/>
    </cofactor>
</comment>
<dbReference type="PANTHER" id="PTHR43046:SF2">
    <property type="entry name" value="8-OXO-DGTP DIPHOSPHATASE-RELATED"/>
    <property type="match status" value="1"/>
</dbReference>
<dbReference type="InterPro" id="IPR020476">
    <property type="entry name" value="Nudix_hydrolase"/>
</dbReference>
<evidence type="ECO:0000256" key="2">
    <source>
        <dbReference type="ARBA" id="ARBA00022801"/>
    </source>
</evidence>
<reference evidence="5" key="1">
    <citation type="journal article" date="2016" name="Sci. Rep.">
        <title>Triclosan Resistome from Metagenome Reveals Diverse Enoyl Acyl Carrier Protein Reductases and Selective Enrichment of Triclosan Resistance Genes.</title>
        <authorList>
            <person name="Khan R."/>
            <person name="Kong H.G."/>
            <person name="Jung Y.H."/>
            <person name="Choi J."/>
            <person name="Baek K.Y."/>
            <person name="Hwang E.C."/>
            <person name="Lee S.W."/>
        </authorList>
    </citation>
    <scope>NUCLEOTIDE SEQUENCE</scope>
</reference>
<proteinExistence type="inferred from homology"/>
<feature type="domain" description="Nudix hydrolase" evidence="4">
    <location>
        <begin position="1"/>
        <end position="123"/>
    </location>
</feature>
<evidence type="ECO:0000259" key="4">
    <source>
        <dbReference type="PROSITE" id="PS51462"/>
    </source>
</evidence>
<sequence length="182" mass="19985">MPGLAVSVAVINDGKILLTQREDFETWILPSGGVEDGESIAQAAIRETKEETGLDVELTRLVGVYSRLGNMSPGYMILFAAKPVGGEIKCQSGETIAVEWFPFDQIPSPLSAGHKRRIEDAISGVTGITVLQEFDLPAMPEKITRQELLELRDKSGLSRQDFYLQMFEHAQFKDTVEVGGSI</sequence>
<dbReference type="PROSITE" id="PS00893">
    <property type="entry name" value="NUDIX_BOX"/>
    <property type="match status" value="1"/>
</dbReference>
<dbReference type="SUPFAM" id="SSF55811">
    <property type="entry name" value="Nudix"/>
    <property type="match status" value="1"/>
</dbReference>
<name>A0A1C9U4H2_9BACT</name>
<dbReference type="EMBL" id="KT982357">
    <property type="protein sequence ID" value="AOR51037.1"/>
    <property type="molecule type" value="Genomic_DNA"/>
</dbReference>